<feature type="compositionally biased region" description="Polar residues" evidence="2">
    <location>
        <begin position="396"/>
        <end position="405"/>
    </location>
</feature>
<dbReference type="Pfam" id="PF08574">
    <property type="entry name" value="Iwr1"/>
    <property type="match status" value="1"/>
</dbReference>
<dbReference type="EMBL" id="JAPZBU010000003">
    <property type="protein sequence ID" value="KAJ5413978.1"/>
    <property type="molecule type" value="Genomic_DNA"/>
</dbReference>
<feature type="compositionally biased region" description="Basic and acidic residues" evidence="2">
    <location>
        <begin position="296"/>
        <end position="306"/>
    </location>
</feature>
<feature type="region of interest" description="Disordered" evidence="2">
    <location>
        <begin position="294"/>
        <end position="333"/>
    </location>
</feature>
<feature type="compositionally biased region" description="Acidic residues" evidence="2">
    <location>
        <begin position="556"/>
        <end position="566"/>
    </location>
</feature>
<evidence type="ECO:0000256" key="1">
    <source>
        <dbReference type="ARBA" id="ARBA00010218"/>
    </source>
</evidence>
<evidence type="ECO:0000259" key="3">
    <source>
        <dbReference type="Pfam" id="PF08574"/>
    </source>
</evidence>
<feature type="domain" description="Transcription factor Iwr1" evidence="3">
    <location>
        <begin position="446"/>
        <end position="532"/>
    </location>
</feature>
<feature type="region of interest" description="Disordered" evidence="2">
    <location>
        <begin position="374"/>
        <end position="443"/>
    </location>
</feature>
<evidence type="ECO:0000313" key="5">
    <source>
        <dbReference type="Proteomes" id="UP001147747"/>
    </source>
</evidence>
<organism evidence="4 5">
    <name type="scientific">Penicillium cosmopolitanum</name>
    <dbReference type="NCBI Taxonomy" id="1131564"/>
    <lineage>
        <taxon>Eukaryota</taxon>
        <taxon>Fungi</taxon>
        <taxon>Dikarya</taxon>
        <taxon>Ascomycota</taxon>
        <taxon>Pezizomycotina</taxon>
        <taxon>Eurotiomycetes</taxon>
        <taxon>Eurotiomycetidae</taxon>
        <taxon>Eurotiales</taxon>
        <taxon>Aspergillaceae</taxon>
        <taxon>Penicillium</taxon>
    </lineage>
</organism>
<dbReference type="InterPro" id="IPR013883">
    <property type="entry name" value="TF_Iwr1_dom"/>
</dbReference>
<reference evidence="4" key="1">
    <citation type="submission" date="2022-12" db="EMBL/GenBank/DDBJ databases">
        <authorList>
            <person name="Petersen C."/>
        </authorList>
    </citation>
    <scope>NUCLEOTIDE SEQUENCE</scope>
    <source>
        <strain evidence="4">IBT 29677</strain>
    </source>
</reference>
<keyword evidence="5" id="KW-1185">Reference proteome</keyword>
<feature type="compositionally biased region" description="Low complexity" evidence="2">
    <location>
        <begin position="429"/>
        <end position="439"/>
    </location>
</feature>
<gene>
    <name evidence="4" type="ORF">N7509_000605</name>
</gene>
<feature type="compositionally biased region" description="Basic and acidic residues" evidence="2">
    <location>
        <begin position="313"/>
        <end position="323"/>
    </location>
</feature>
<dbReference type="InterPro" id="IPR040150">
    <property type="entry name" value="Iwr1"/>
</dbReference>
<feature type="compositionally biased region" description="Low complexity" evidence="2">
    <location>
        <begin position="374"/>
        <end position="386"/>
    </location>
</feature>
<feature type="region of interest" description="Disordered" evidence="2">
    <location>
        <begin position="49"/>
        <end position="75"/>
    </location>
</feature>
<feature type="region of interest" description="Disordered" evidence="2">
    <location>
        <begin position="87"/>
        <end position="201"/>
    </location>
</feature>
<protein>
    <recommendedName>
        <fullName evidence="3">Transcription factor Iwr1 domain-containing protein</fullName>
    </recommendedName>
</protein>
<dbReference type="PANTHER" id="PTHR28063:SF1">
    <property type="entry name" value="RNA POLYMERASE II NUCLEAR LOCALIZATION PROTEIN IWR1"/>
    <property type="match status" value="1"/>
</dbReference>
<name>A0A9W9WAY3_9EURO</name>
<dbReference type="GO" id="GO:0005737">
    <property type="term" value="C:cytoplasm"/>
    <property type="evidence" value="ECO:0007669"/>
    <property type="project" value="TreeGrafter"/>
</dbReference>
<feature type="compositionally biased region" description="Acidic residues" evidence="2">
    <location>
        <begin position="528"/>
        <end position="542"/>
    </location>
</feature>
<comment type="caution">
    <text evidence="4">The sequence shown here is derived from an EMBL/GenBank/DDBJ whole genome shotgun (WGS) entry which is preliminary data.</text>
</comment>
<dbReference type="GO" id="GO:0006606">
    <property type="term" value="P:protein import into nucleus"/>
    <property type="evidence" value="ECO:0007669"/>
    <property type="project" value="InterPro"/>
</dbReference>
<evidence type="ECO:0000313" key="4">
    <source>
        <dbReference type="EMBL" id="KAJ5413978.1"/>
    </source>
</evidence>
<dbReference type="AlphaFoldDB" id="A0A9W9WAY3"/>
<accession>A0A9W9WAY3</accession>
<dbReference type="OrthoDB" id="6255506at2759"/>
<dbReference type="GeneID" id="81364222"/>
<reference evidence="4" key="2">
    <citation type="journal article" date="2023" name="IMA Fungus">
        <title>Comparative genomic study of the Penicillium genus elucidates a diverse pangenome and 15 lateral gene transfer events.</title>
        <authorList>
            <person name="Petersen C."/>
            <person name="Sorensen T."/>
            <person name="Nielsen M.R."/>
            <person name="Sondergaard T.E."/>
            <person name="Sorensen J.L."/>
            <person name="Fitzpatrick D.A."/>
            <person name="Frisvad J.C."/>
            <person name="Nielsen K.L."/>
        </authorList>
    </citation>
    <scope>NUCLEOTIDE SEQUENCE</scope>
    <source>
        <strain evidence="4">IBT 29677</strain>
    </source>
</reference>
<feature type="compositionally biased region" description="Acidic residues" evidence="2">
    <location>
        <begin position="505"/>
        <end position="518"/>
    </location>
</feature>
<proteinExistence type="inferred from homology"/>
<feature type="region of interest" description="Disordered" evidence="2">
    <location>
        <begin position="505"/>
        <end position="595"/>
    </location>
</feature>
<evidence type="ECO:0000256" key="2">
    <source>
        <dbReference type="SAM" id="MobiDB-lite"/>
    </source>
</evidence>
<dbReference type="RefSeq" id="XP_056493824.1">
    <property type="nucleotide sequence ID" value="XM_056625242.1"/>
</dbReference>
<sequence length="595" mass="64425">MALPPEQINIKRRREEEPVETLYIQSALHQTKRRFTDFVFQRVPLKASDLDNEDENGNGNASASPHPAAQRLLRSPRSVSSLHVNRRANATPQPISSLASSSSSGVPTVRATSPGAEIRDAQRRAAAQKNADDKRKRALRPDSLSNVQHTSSTAPTSPSPSNAAAAAAAIAPRVSRSAPGSGHVSTETSGAATPSSRAASVRRFQISRTSSPALGLRGAGGVQKRRAEGSPGVAVLVEQLQRTHHSRKASMVANLVGESQTQAQFNEKGIVVDHPLAESVAAVPIKPRKRPVVNSAEKKWREERKTAVSAAKSHLEETLEKSARAKSAQSWDEESERLAREFEKVALELENDMEIDDGSHQDDSRVGVGAGVGARAHAHASPARAPAPKPDYSRFASPTPSSTKYQPRLPKEPRAAAVQAQSTEKDTADTSASANADSQAVDDNDDDYVYDVYIRRPLAETDMLTNPLAELESDQQLKNLEASRAGVGVIVITAEDEEYWENFIEDDEEEWDSEDADSNAENNPANDYPDEELSSSDEDDDPSAIYSKYRRHGVSDDEEFDIDDSGSESGARFGSAFGGYRQQYGGHVDSDDESD</sequence>
<dbReference type="PANTHER" id="PTHR28063">
    <property type="entry name" value="RNA POLYMERASE II NUCLEAR LOCALIZATION PROTEIN IWR1"/>
    <property type="match status" value="1"/>
</dbReference>
<feature type="compositionally biased region" description="Low complexity" evidence="2">
    <location>
        <begin position="150"/>
        <end position="179"/>
    </location>
</feature>
<comment type="similarity">
    <text evidence="1">Belongs to the IWR1/SLC7A6OS family.</text>
</comment>
<feature type="compositionally biased region" description="Polar residues" evidence="2">
    <location>
        <begin position="183"/>
        <end position="198"/>
    </location>
</feature>
<dbReference type="Proteomes" id="UP001147747">
    <property type="component" value="Unassembled WGS sequence"/>
</dbReference>